<dbReference type="PROSITE" id="PS01035">
    <property type="entry name" value="PTS_EIIB_TYPE_1_CYS"/>
    <property type="match status" value="1"/>
</dbReference>
<proteinExistence type="predicted"/>
<dbReference type="FunFam" id="2.70.70.10:FF:000001">
    <property type="entry name" value="PTS system glucose-specific IIA component"/>
    <property type="match status" value="1"/>
</dbReference>
<sequence length="648" mass="69401">MKYEELATQIIAGVGGEENVSSLFHCMTRLRFKLKNPQKADTEGLKTLEGIVTVMESGGQYQVVIGNHVSEVFAAVVKVGKIKTEEMDISDAEEPKGNLFDRFIDLISGIFTPTLGVLAASGMLKGLVAILLQMNVLVEGTGTHLILNATGDAMFHFLPVFLGYNAAKKFRSNPFIAMTIAGAMLYPAISGLAPLVMAGSGAEPLYTLFSNTLFEAPIYVTFLGLPVIMMSYASSVIPIILATFVAAKVEKAFTKVIPSVVRTFFVPFFTLLVMIPLTFLVIGPIATWAGNLLGAMTEGLYNISPIVTGIFMGLFWQVFVMFGLHWGLIPVMMSNLQVLGYDMIVVLTLACSFSQIGAVAAVYLKTKNSKTKTLAIPAFISGLFGITEPAIYGVTLPLKRPFYASCLAAGVGGGVLGFFGTKQYINGGLGIFSFPSYINPETGMDTAFYGAFVAAAVGLVLGFVFAYLMGFKEELPVVAAVKETNISAEKSKGASQSQEVVVVSPLVGEVRPLEEVTDQVFASMAMGKGLAIYPEKGELYAPADGEVMMVFPTKHAIGILTNEGLELLIHIGMDTVELKGQGFESLVEQGQIIKQGDLLMRFDIAAITKAGYDLTTPLVVSNTDDFKAVTVVKTSLVEKGDEVMTVTI</sequence>
<dbReference type="PANTHER" id="PTHR30175:SF1">
    <property type="entry name" value="PTS SYSTEM ARBUTIN-, CELLOBIOSE-, AND SALICIN-SPECIFIC EIIBC COMPONENT-RELATED"/>
    <property type="match status" value="1"/>
</dbReference>
<dbReference type="OrthoDB" id="9769191at2"/>
<keyword evidence="9 17" id="KW-1133">Transmembrane helix</keyword>
<gene>
    <name evidence="21" type="ORF">CBF35_04645</name>
</gene>
<dbReference type="PANTHER" id="PTHR30175">
    <property type="entry name" value="PHOSPHOTRANSFERASE SYSTEM TRANSPORT PROTEIN"/>
    <property type="match status" value="1"/>
</dbReference>
<evidence type="ECO:0000259" key="18">
    <source>
        <dbReference type="PROSITE" id="PS51093"/>
    </source>
</evidence>
<dbReference type="InterPro" id="IPR050558">
    <property type="entry name" value="PTS_Sugar-Specific_Components"/>
</dbReference>
<dbReference type="InterPro" id="IPR001996">
    <property type="entry name" value="PTS_IIB_1"/>
</dbReference>
<evidence type="ECO:0000256" key="10">
    <source>
        <dbReference type="ARBA" id="ARBA00023136"/>
    </source>
</evidence>
<comment type="function">
    <text evidence="12">The phosphoenolpyruvate-dependent sugar phosphotransferase system (sugar PTS), a major carbohydrate active transport system, catalyzes the phosphorylation of incoming sugar substrates concomitantly with their translocation across the cell membrane. This system is involved in sucrose transport.</text>
</comment>
<feature type="transmembrane region" description="Helical" evidence="17">
    <location>
        <begin position="144"/>
        <end position="164"/>
    </location>
</feature>
<dbReference type="SUPFAM" id="SSF51261">
    <property type="entry name" value="Duplicated hybrid motif"/>
    <property type="match status" value="1"/>
</dbReference>
<name>A0A429ZT00_9ENTE</name>
<feature type="transmembrane region" description="Helical" evidence="17">
    <location>
        <begin position="341"/>
        <end position="364"/>
    </location>
</feature>
<keyword evidence="8" id="KW-0418">Kinase</keyword>
<evidence type="ECO:0000256" key="17">
    <source>
        <dbReference type="SAM" id="Phobius"/>
    </source>
</evidence>
<dbReference type="InterPro" id="IPR013013">
    <property type="entry name" value="PTS_EIIC_1"/>
</dbReference>
<dbReference type="Proteomes" id="UP000287239">
    <property type="component" value="Unassembled WGS sequence"/>
</dbReference>
<dbReference type="GO" id="GO:0009401">
    <property type="term" value="P:phosphoenolpyruvate-dependent sugar phosphotransferase system"/>
    <property type="evidence" value="ECO:0007669"/>
    <property type="project" value="UniProtKB-KW"/>
</dbReference>
<evidence type="ECO:0000256" key="1">
    <source>
        <dbReference type="ARBA" id="ARBA00004651"/>
    </source>
</evidence>
<keyword evidence="3" id="KW-1003">Cell membrane</keyword>
<feature type="transmembrane region" description="Helical" evidence="17">
    <location>
        <begin position="106"/>
        <end position="132"/>
    </location>
</feature>
<dbReference type="RefSeq" id="WP_126778824.1">
    <property type="nucleotide sequence ID" value="NZ_NGJU01000005.1"/>
</dbReference>
<dbReference type="InterPro" id="IPR001127">
    <property type="entry name" value="PTS_EIIA_1_perm"/>
</dbReference>
<feature type="domain" description="PTS EIIA type-1" evidence="18">
    <location>
        <begin position="518"/>
        <end position="622"/>
    </location>
</feature>
<protein>
    <recommendedName>
        <fullName evidence="14">PTS system sucrose-specific EIIBCA component</fullName>
        <ecNumber evidence="11">2.7.1.211</ecNumber>
    </recommendedName>
    <alternativeName>
        <fullName evidence="15">EIIBCA-Scr</fullName>
    </alternativeName>
</protein>
<keyword evidence="5" id="KW-0808">Transferase</keyword>
<dbReference type="NCBIfam" id="TIGR00830">
    <property type="entry name" value="PTBA"/>
    <property type="match status" value="1"/>
</dbReference>
<feature type="active site" description="Phosphocysteine intermediate; for EIIB activity" evidence="16">
    <location>
        <position position="26"/>
    </location>
</feature>
<dbReference type="GO" id="GO:0015771">
    <property type="term" value="P:trehalose transport"/>
    <property type="evidence" value="ECO:0007669"/>
    <property type="project" value="TreeGrafter"/>
</dbReference>
<dbReference type="InterPro" id="IPR011055">
    <property type="entry name" value="Dup_hybrid_motif"/>
</dbReference>
<dbReference type="FunFam" id="3.30.1360.60:FF:000001">
    <property type="entry name" value="PTS system glucose-specific IIBC component PtsG"/>
    <property type="match status" value="1"/>
</dbReference>
<dbReference type="InterPro" id="IPR018113">
    <property type="entry name" value="PTrfase_EIIB_Cys"/>
</dbReference>
<dbReference type="Gene3D" id="2.70.70.10">
    <property type="entry name" value="Glucose Permease (Domain IIA)"/>
    <property type="match status" value="1"/>
</dbReference>
<keyword evidence="7 17" id="KW-0812">Transmembrane</keyword>
<organism evidence="21 22">
    <name type="scientific">Vagococcus salmoninarum</name>
    <dbReference type="NCBI Taxonomy" id="2739"/>
    <lineage>
        <taxon>Bacteria</taxon>
        <taxon>Bacillati</taxon>
        <taxon>Bacillota</taxon>
        <taxon>Bacilli</taxon>
        <taxon>Lactobacillales</taxon>
        <taxon>Enterococcaceae</taxon>
        <taxon>Vagococcus</taxon>
    </lineage>
</organism>
<evidence type="ECO:0000256" key="12">
    <source>
        <dbReference type="ARBA" id="ARBA00045139"/>
    </source>
</evidence>
<dbReference type="GeneID" id="98567649"/>
<evidence type="ECO:0000256" key="6">
    <source>
        <dbReference type="ARBA" id="ARBA00022683"/>
    </source>
</evidence>
<keyword evidence="4" id="KW-0762">Sugar transport</keyword>
<dbReference type="InterPro" id="IPR036878">
    <property type="entry name" value="Glu_permease_IIB"/>
</dbReference>
<evidence type="ECO:0000256" key="16">
    <source>
        <dbReference type="PROSITE-ProRule" id="PRU00421"/>
    </source>
</evidence>
<evidence type="ECO:0000256" key="4">
    <source>
        <dbReference type="ARBA" id="ARBA00022597"/>
    </source>
</evidence>
<dbReference type="AlphaFoldDB" id="A0A429ZT00"/>
<evidence type="ECO:0000256" key="15">
    <source>
        <dbReference type="ARBA" id="ARBA00081008"/>
    </source>
</evidence>
<evidence type="ECO:0000256" key="11">
    <source>
        <dbReference type="ARBA" id="ARBA00044053"/>
    </source>
</evidence>
<dbReference type="EC" id="2.7.1.211" evidence="11"/>
<dbReference type="GO" id="GO:0090589">
    <property type="term" value="F:protein-phosphocysteine-trehalose phosphotransferase system transporter activity"/>
    <property type="evidence" value="ECO:0007669"/>
    <property type="project" value="TreeGrafter"/>
</dbReference>
<dbReference type="PROSITE" id="PS51093">
    <property type="entry name" value="PTS_EIIA_TYPE_1"/>
    <property type="match status" value="1"/>
</dbReference>
<evidence type="ECO:0000256" key="3">
    <source>
        <dbReference type="ARBA" id="ARBA00022475"/>
    </source>
</evidence>
<keyword evidence="10 17" id="KW-0472">Membrane</keyword>
<dbReference type="EMBL" id="NGJU01000005">
    <property type="protein sequence ID" value="RST96865.1"/>
    <property type="molecule type" value="Genomic_DNA"/>
</dbReference>
<dbReference type="Pfam" id="PF02378">
    <property type="entry name" value="PTS_EIIC"/>
    <property type="match status" value="1"/>
</dbReference>
<evidence type="ECO:0000256" key="7">
    <source>
        <dbReference type="ARBA" id="ARBA00022692"/>
    </source>
</evidence>
<feature type="transmembrane region" description="Helical" evidence="17">
    <location>
        <begin position="402"/>
        <end position="420"/>
    </location>
</feature>
<feature type="transmembrane region" description="Helical" evidence="17">
    <location>
        <begin position="218"/>
        <end position="247"/>
    </location>
</feature>
<dbReference type="GO" id="GO:0016301">
    <property type="term" value="F:kinase activity"/>
    <property type="evidence" value="ECO:0007669"/>
    <property type="project" value="UniProtKB-KW"/>
</dbReference>
<reference evidence="21 22" key="1">
    <citation type="submission" date="2017-05" db="EMBL/GenBank/DDBJ databases">
        <title>Vagococcus spp. assemblies.</title>
        <authorList>
            <person name="Gulvik C.A."/>
        </authorList>
    </citation>
    <scope>NUCLEOTIDE SEQUENCE [LARGE SCALE GENOMIC DNA]</scope>
    <source>
        <strain evidence="21 22">NCFB 2777</strain>
    </source>
</reference>
<evidence type="ECO:0000256" key="2">
    <source>
        <dbReference type="ARBA" id="ARBA00022448"/>
    </source>
</evidence>
<keyword evidence="2" id="KW-0813">Transport</keyword>
<dbReference type="SUPFAM" id="SSF55604">
    <property type="entry name" value="Glucose permease domain IIB"/>
    <property type="match status" value="1"/>
</dbReference>
<dbReference type="CDD" id="cd00212">
    <property type="entry name" value="PTS_IIB_glc"/>
    <property type="match status" value="1"/>
</dbReference>
<dbReference type="GO" id="GO:0008982">
    <property type="term" value="F:protein-N(PI)-phosphohistidine-sugar phosphotransferase activity"/>
    <property type="evidence" value="ECO:0007669"/>
    <property type="project" value="InterPro"/>
</dbReference>
<dbReference type="InterPro" id="IPR011297">
    <property type="entry name" value="PTS_IIABC_b_glu"/>
</dbReference>
<evidence type="ECO:0000313" key="21">
    <source>
        <dbReference type="EMBL" id="RST96865.1"/>
    </source>
</evidence>
<evidence type="ECO:0000256" key="14">
    <source>
        <dbReference type="ARBA" id="ARBA00074554"/>
    </source>
</evidence>
<comment type="catalytic activity">
    <reaction evidence="13">
        <text>N(pros)-phospho-L-histidyl-[protein](out) + sucrose = sucrose 6(G)-phosphate(in) + L-histidyl-[protein]</text>
        <dbReference type="Rhea" id="RHEA:49236"/>
        <dbReference type="Rhea" id="RHEA-COMP:9745"/>
        <dbReference type="Rhea" id="RHEA-COMP:9746"/>
        <dbReference type="ChEBI" id="CHEBI:17992"/>
        <dbReference type="ChEBI" id="CHEBI:29979"/>
        <dbReference type="ChEBI" id="CHEBI:64837"/>
        <dbReference type="ChEBI" id="CHEBI:91002"/>
        <dbReference type="EC" id="2.7.1.211"/>
    </reaction>
</comment>
<comment type="subcellular location">
    <subcellularLocation>
        <location evidence="1">Cell membrane</location>
        <topology evidence="1">Multi-pass membrane protein</topology>
    </subcellularLocation>
</comment>
<feature type="transmembrane region" description="Helical" evidence="17">
    <location>
        <begin position="376"/>
        <end position="395"/>
    </location>
</feature>
<feature type="transmembrane region" description="Helical" evidence="17">
    <location>
        <begin position="447"/>
        <end position="468"/>
    </location>
</feature>
<dbReference type="Pfam" id="PF00367">
    <property type="entry name" value="PTS_EIIB"/>
    <property type="match status" value="1"/>
</dbReference>
<feature type="transmembrane region" description="Helical" evidence="17">
    <location>
        <begin position="259"/>
        <end position="286"/>
    </location>
</feature>
<dbReference type="GO" id="GO:0005886">
    <property type="term" value="C:plasma membrane"/>
    <property type="evidence" value="ECO:0007669"/>
    <property type="project" value="UniProtKB-SubCell"/>
</dbReference>
<evidence type="ECO:0000256" key="9">
    <source>
        <dbReference type="ARBA" id="ARBA00022989"/>
    </source>
</evidence>
<evidence type="ECO:0000259" key="20">
    <source>
        <dbReference type="PROSITE" id="PS51103"/>
    </source>
</evidence>
<dbReference type="NCBIfam" id="TIGR01995">
    <property type="entry name" value="PTS-II-ABC-beta"/>
    <property type="match status" value="1"/>
</dbReference>
<dbReference type="PROSITE" id="PS51103">
    <property type="entry name" value="PTS_EIIC_TYPE_1"/>
    <property type="match status" value="1"/>
</dbReference>
<dbReference type="PROSITE" id="PS00371">
    <property type="entry name" value="PTS_EIIA_TYPE_1_HIS"/>
    <property type="match status" value="1"/>
</dbReference>
<dbReference type="InterPro" id="IPR003352">
    <property type="entry name" value="PTS_EIIC"/>
</dbReference>
<evidence type="ECO:0000256" key="13">
    <source>
        <dbReference type="ARBA" id="ARBA00048931"/>
    </source>
</evidence>
<comment type="caution">
    <text evidence="21">The sequence shown here is derived from an EMBL/GenBank/DDBJ whole genome shotgun (WGS) entry which is preliminary data.</text>
</comment>
<accession>A0A429ZT00</accession>
<dbReference type="Gene3D" id="3.30.1360.60">
    <property type="entry name" value="Glucose permease domain IIB"/>
    <property type="match status" value="1"/>
</dbReference>
<evidence type="ECO:0000259" key="19">
    <source>
        <dbReference type="PROSITE" id="PS51098"/>
    </source>
</evidence>
<evidence type="ECO:0000256" key="8">
    <source>
        <dbReference type="ARBA" id="ARBA00022777"/>
    </source>
</evidence>
<keyword evidence="22" id="KW-1185">Reference proteome</keyword>
<dbReference type="Pfam" id="PF00358">
    <property type="entry name" value="PTS_EIIA_1"/>
    <property type="match status" value="1"/>
</dbReference>
<feature type="transmembrane region" description="Helical" evidence="17">
    <location>
        <begin position="306"/>
        <end position="329"/>
    </location>
</feature>
<feature type="domain" description="PTS EIIC type-1" evidence="20">
    <location>
        <begin position="105"/>
        <end position="485"/>
    </location>
</feature>
<dbReference type="PROSITE" id="PS51098">
    <property type="entry name" value="PTS_EIIB_TYPE_1"/>
    <property type="match status" value="1"/>
</dbReference>
<feature type="transmembrane region" description="Helical" evidence="17">
    <location>
        <begin position="176"/>
        <end position="198"/>
    </location>
</feature>
<feature type="domain" description="PTS EIIB type-1" evidence="19">
    <location>
        <begin position="4"/>
        <end position="86"/>
    </location>
</feature>
<evidence type="ECO:0000313" key="22">
    <source>
        <dbReference type="Proteomes" id="UP000287239"/>
    </source>
</evidence>
<keyword evidence="6" id="KW-0598">Phosphotransferase system</keyword>
<evidence type="ECO:0000256" key="5">
    <source>
        <dbReference type="ARBA" id="ARBA00022679"/>
    </source>
</evidence>